<reference evidence="2" key="2">
    <citation type="submission" date="2019-07" db="EMBL/GenBank/DDBJ databases">
        <authorList>
            <person name="Seetharam A."/>
            <person name="Woodhouse M."/>
            <person name="Cannon E."/>
        </authorList>
    </citation>
    <scope>NUCLEOTIDE SEQUENCE [LARGE SCALE GENOMIC DNA]</scope>
    <source>
        <strain evidence="2">cv. B73</strain>
    </source>
</reference>
<dbReference type="AlphaFoldDB" id="A0A804UIK2"/>
<feature type="compositionally biased region" description="Low complexity" evidence="1">
    <location>
        <begin position="21"/>
        <end position="34"/>
    </location>
</feature>
<reference evidence="2" key="3">
    <citation type="submission" date="2021-05" db="UniProtKB">
        <authorList>
            <consortium name="EnsemblPlants"/>
        </authorList>
    </citation>
    <scope>IDENTIFICATION</scope>
    <source>
        <strain evidence="2">cv. B73</strain>
    </source>
</reference>
<accession>A0A804UIK2</accession>
<dbReference type="Proteomes" id="UP000007305">
    <property type="component" value="Chromosome 9"/>
</dbReference>
<keyword evidence="3" id="KW-1185">Reference proteome</keyword>
<evidence type="ECO:0008006" key="4">
    <source>
        <dbReference type="Google" id="ProtNLM"/>
    </source>
</evidence>
<protein>
    <recommendedName>
        <fullName evidence="4">U-box domain-containing protein</fullName>
    </recommendedName>
</protein>
<evidence type="ECO:0000313" key="3">
    <source>
        <dbReference type="Proteomes" id="UP000007305"/>
    </source>
</evidence>
<feature type="region of interest" description="Disordered" evidence="1">
    <location>
        <begin position="1"/>
        <end position="41"/>
    </location>
</feature>
<proteinExistence type="predicted"/>
<feature type="compositionally biased region" description="Basic and acidic residues" evidence="1">
    <location>
        <begin position="1"/>
        <end position="12"/>
    </location>
</feature>
<dbReference type="InParanoid" id="A0A804UIK2"/>
<evidence type="ECO:0000313" key="2">
    <source>
        <dbReference type="EnsemblPlants" id="Zm00001eb376410_P001"/>
    </source>
</evidence>
<evidence type="ECO:0000256" key="1">
    <source>
        <dbReference type="SAM" id="MobiDB-lite"/>
    </source>
</evidence>
<sequence length="171" mass="19017">MSDHRRDKEKACNRPPRARAEAVPVPVSVGRSGLLPPPPLSVAPRPSAVGYDDVNAEEPEMMNMMSIPVGLDSTEVPNELVVPTKTGLLFERQLIERYIEAPHTGRGGGQRRQPLHRCPWCTPTAAHACHPRDGLVHDDVCKNLTRRSILVWVNRLARTGSFFSYLLPENI</sequence>
<reference evidence="3" key="1">
    <citation type="journal article" date="2009" name="Science">
        <title>The B73 maize genome: complexity, diversity, and dynamics.</title>
        <authorList>
            <person name="Schnable P.S."/>
            <person name="Ware D."/>
            <person name="Fulton R.S."/>
            <person name="Stein J.C."/>
            <person name="Wei F."/>
            <person name="Pasternak S."/>
            <person name="Liang C."/>
            <person name="Zhang J."/>
            <person name="Fulton L."/>
            <person name="Graves T.A."/>
            <person name="Minx P."/>
            <person name="Reily A.D."/>
            <person name="Courtney L."/>
            <person name="Kruchowski S.S."/>
            <person name="Tomlinson C."/>
            <person name="Strong C."/>
            <person name="Delehaunty K."/>
            <person name="Fronick C."/>
            <person name="Courtney B."/>
            <person name="Rock S.M."/>
            <person name="Belter E."/>
            <person name="Du F."/>
            <person name="Kim K."/>
            <person name="Abbott R.M."/>
            <person name="Cotton M."/>
            <person name="Levy A."/>
            <person name="Marchetto P."/>
            <person name="Ochoa K."/>
            <person name="Jackson S.M."/>
            <person name="Gillam B."/>
            <person name="Chen W."/>
            <person name="Yan L."/>
            <person name="Higginbotham J."/>
            <person name="Cardenas M."/>
            <person name="Waligorski J."/>
            <person name="Applebaum E."/>
            <person name="Phelps L."/>
            <person name="Falcone J."/>
            <person name="Kanchi K."/>
            <person name="Thane T."/>
            <person name="Scimone A."/>
            <person name="Thane N."/>
            <person name="Henke J."/>
            <person name="Wang T."/>
            <person name="Ruppert J."/>
            <person name="Shah N."/>
            <person name="Rotter K."/>
            <person name="Hodges J."/>
            <person name="Ingenthron E."/>
            <person name="Cordes M."/>
            <person name="Kohlberg S."/>
            <person name="Sgro J."/>
            <person name="Delgado B."/>
            <person name="Mead K."/>
            <person name="Chinwalla A."/>
            <person name="Leonard S."/>
            <person name="Crouse K."/>
            <person name="Collura K."/>
            <person name="Kudrna D."/>
            <person name="Currie J."/>
            <person name="He R."/>
            <person name="Angelova A."/>
            <person name="Rajasekar S."/>
            <person name="Mueller T."/>
            <person name="Lomeli R."/>
            <person name="Scara G."/>
            <person name="Ko A."/>
            <person name="Delaney K."/>
            <person name="Wissotski M."/>
            <person name="Lopez G."/>
            <person name="Campos D."/>
            <person name="Braidotti M."/>
            <person name="Ashley E."/>
            <person name="Golser W."/>
            <person name="Kim H."/>
            <person name="Lee S."/>
            <person name="Lin J."/>
            <person name="Dujmic Z."/>
            <person name="Kim W."/>
            <person name="Talag J."/>
            <person name="Zuccolo A."/>
            <person name="Fan C."/>
            <person name="Sebastian A."/>
            <person name="Kramer M."/>
            <person name="Spiegel L."/>
            <person name="Nascimento L."/>
            <person name="Zutavern T."/>
            <person name="Miller B."/>
            <person name="Ambroise C."/>
            <person name="Muller S."/>
            <person name="Spooner W."/>
            <person name="Narechania A."/>
            <person name="Ren L."/>
            <person name="Wei S."/>
            <person name="Kumari S."/>
            <person name="Faga B."/>
            <person name="Levy M.J."/>
            <person name="McMahan L."/>
            <person name="Van Buren P."/>
            <person name="Vaughn M.W."/>
            <person name="Ying K."/>
            <person name="Yeh C.-T."/>
            <person name="Emrich S.J."/>
            <person name="Jia Y."/>
            <person name="Kalyanaraman A."/>
            <person name="Hsia A.-P."/>
            <person name="Barbazuk W.B."/>
            <person name="Baucom R.S."/>
            <person name="Brutnell T.P."/>
            <person name="Carpita N.C."/>
            <person name="Chaparro C."/>
            <person name="Chia J.-M."/>
            <person name="Deragon J.-M."/>
            <person name="Estill J.C."/>
            <person name="Fu Y."/>
            <person name="Jeddeloh J.A."/>
            <person name="Han Y."/>
            <person name="Lee H."/>
            <person name="Li P."/>
            <person name="Lisch D.R."/>
            <person name="Liu S."/>
            <person name="Liu Z."/>
            <person name="Nagel D.H."/>
            <person name="McCann M.C."/>
            <person name="SanMiguel P."/>
            <person name="Myers A.M."/>
            <person name="Nettleton D."/>
            <person name="Nguyen J."/>
            <person name="Penning B.W."/>
            <person name="Ponnala L."/>
            <person name="Schneider K.L."/>
            <person name="Schwartz D.C."/>
            <person name="Sharma A."/>
            <person name="Soderlund C."/>
            <person name="Springer N.M."/>
            <person name="Sun Q."/>
            <person name="Wang H."/>
            <person name="Waterman M."/>
            <person name="Westerman R."/>
            <person name="Wolfgruber T.K."/>
            <person name="Yang L."/>
            <person name="Yu Y."/>
            <person name="Zhang L."/>
            <person name="Zhou S."/>
            <person name="Zhu Q."/>
            <person name="Bennetzen J.L."/>
            <person name="Dawe R.K."/>
            <person name="Jiang J."/>
            <person name="Jiang N."/>
            <person name="Presting G.G."/>
            <person name="Wessler S.R."/>
            <person name="Aluru S."/>
            <person name="Martienssen R.A."/>
            <person name="Clifton S.W."/>
            <person name="McCombie W.R."/>
            <person name="Wing R.A."/>
            <person name="Wilson R.K."/>
        </authorList>
    </citation>
    <scope>NUCLEOTIDE SEQUENCE [LARGE SCALE GENOMIC DNA]</scope>
    <source>
        <strain evidence="3">cv. B73</strain>
    </source>
</reference>
<dbReference type="EnsemblPlants" id="Zm00001eb376410_T001">
    <property type="protein sequence ID" value="Zm00001eb376410_P001"/>
    <property type="gene ID" value="Zm00001eb376410"/>
</dbReference>
<organism evidence="2 3">
    <name type="scientific">Zea mays</name>
    <name type="common">Maize</name>
    <dbReference type="NCBI Taxonomy" id="4577"/>
    <lineage>
        <taxon>Eukaryota</taxon>
        <taxon>Viridiplantae</taxon>
        <taxon>Streptophyta</taxon>
        <taxon>Embryophyta</taxon>
        <taxon>Tracheophyta</taxon>
        <taxon>Spermatophyta</taxon>
        <taxon>Magnoliopsida</taxon>
        <taxon>Liliopsida</taxon>
        <taxon>Poales</taxon>
        <taxon>Poaceae</taxon>
        <taxon>PACMAD clade</taxon>
        <taxon>Panicoideae</taxon>
        <taxon>Andropogonodae</taxon>
        <taxon>Andropogoneae</taxon>
        <taxon>Tripsacinae</taxon>
        <taxon>Zea</taxon>
    </lineage>
</organism>
<name>A0A804UIK2_MAIZE</name>
<dbReference type="Gramene" id="Zm00001eb376410_T001">
    <property type="protein sequence ID" value="Zm00001eb376410_P001"/>
    <property type="gene ID" value="Zm00001eb376410"/>
</dbReference>